<proteinExistence type="predicted"/>
<dbReference type="Proteomes" id="UP001148662">
    <property type="component" value="Unassembled WGS sequence"/>
</dbReference>
<sequence length="534" mass="59311">MMIVDSSLQARAFICTRKMYTKGLNTSRSCPRIFVPVLILTEKFISKPSKGLSRVMQTDQQPTVADRSTIKLYSHLRLAARHEGQFHLLERAYGDVSATSTPTTIDFSDIKYLYLPAVYCTHSAAEVQVFKTCIEASRCQKTYVSSGTRSYHAQHKACNSYSDALFDLASSTNGIMMLFCPQCIYILKSCHTGKISHVYCIQLALSIIEALLMIQSSPSDAVIISTMLWPYSSFTVDEVMSSDLSALIWYDYALTFNGEIQQMWKRKFSWISLLYYANRYSLLINAVIVMLMQFHWSGLTQTKYSVPLICVHFVTTEKVLNVIVGICVAVFNAVRVYALYGGHISLFITTLLLGVASPIISAYVWAITDPVLGIIVGIGFSCGVTTNSISEDMYLNFQRSLLLGSRISSLAADNVVLCLTLAEGYKTWRLCGGFGPYKTLRLMAEEGVLYYCVMVAINIVGIALHRIPRDFIVAPLWIGVLTSILISHFILDLRSSFHGSMSERSTATLTVPTVVFREQTSEGEVGGGVLSHGT</sequence>
<dbReference type="EMBL" id="JANHOG010000992">
    <property type="protein sequence ID" value="KAJ3547393.1"/>
    <property type="molecule type" value="Genomic_DNA"/>
</dbReference>
<organism evidence="1 2">
    <name type="scientific">Phlebia brevispora</name>
    <dbReference type="NCBI Taxonomy" id="194682"/>
    <lineage>
        <taxon>Eukaryota</taxon>
        <taxon>Fungi</taxon>
        <taxon>Dikarya</taxon>
        <taxon>Basidiomycota</taxon>
        <taxon>Agaricomycotina</taxon>
        <taxon>Agaricomycetes</taxon>
        <taxon>Polyporales</taxon>
        <taxon>Meruliaceae</taxon>
        <taxon>Phlebia</taxon>
    </lineage>
</organism>
<gene>
    <name evidence="1" type="ORF">NM688_g5405</name>
</gene>
<protein>
    <submittedName>
        <fullName evidence="1">Uncharacterized protein</fullName>
    </submittedName>
</protein>
<name>A0ACC1SVS4_9APHY</name>
<evidence type="ECO:0000313" key="1">
    <source>
        <dbReference type="EMBL" id="KAJ3547393.1"/>
    </source>
</evidence>
<keyword evidence="2" id="KW-1185">Reference proteome</keyword>
<accession>A0ACC1SVS4</accession>
<comment type="caution">
    <text evidence="1">The sequence shown here is derived from an EMBL/GenBank/DDBJ whole genome shotgun (WGS) entry which is preliminary data.</text>
</comment>
<reference evidence="1" key="1">
    <citation type="submission" date="2022-07" db="EMBL/GenBank/DDBJ databases">
        <title>Genome Sequence of Phlebia brevispora.</title>
        <authorList>
            <person name="Buettner E."/>
        </authorList>
    </citation>
    <scope>NUCLEOTIDE SEQUENCE</scope>
    <source>
        <strain evidence="1">MPL23</strain>
    </source>
</reference>
<evidence type="ECO:0000313" key="2">
    <source>
        <dbReference type="Proteomes" id="UP001148662"/>
    </source>
</evidence>